<organism evidence="7 8">
    <name type="scientific">Psychroflexus torquis (strain ATCC 700755 / CIP 106069 / ACAM 623)</name>
    <dbReference type="NCBI Taxonomy" id="313595"/>
    <lineage>
        <taxon>Bacteria</taxon>
        <taxon>Pseudomonadati</taxon>
        <taxon>Bacteroidota</taxon>
        <taxon>Flavobacteriia</taxon>
        <taxon>Flavobacteriales</taxon>
        <taxon>Flavobacteriaceae</taxon>
        <taxon>Psychroflexus</taxon>
    </lineage>
</organism>
<keyword evidence="5 6" id="KW-0472">Membrane</keyword>
<dbReference type="GO" id="GO:0016765">
    <property type="term" value="F:transferase activity, transferring alkyl or aryl (other than methyl) groups"/>
    <property type="evidence" value="ECO:0007669"/>
    <property type="project" value="InterPro"/>
</dbReference>
<feature type="transmembrane region" description="Helical" evidence="6">
    <location>
        <begin position="139"/>
        <end position="161"/>
    </location>
</feature>
<feature type="transmembrane region" description="Helical" evidence="6">
    <location>
        <begin position="12"/>
        <end position="30"/>
    </location>
</feature>
<dbReference type="STRING" id="313595.P700755_000439"/>
<feature type="transmembrane region" description="Helical" evidence="6">
    <location>
        <begin position="277"/>
        <end position="295"/>
    </location>
</feature>
<feature type="transmembrane region" description="Helical" evidence="6">
    <location>
        <begin position="85"/>
        <end position="106"/>
    </location>
</feature>
<dbReference type="PANTHER" id="PTHR42723">
    <property type="entry name" value="CHLOROPHYLL SYNTHASE"/>
    <property type="match status" value="1"/>
</dbReference>
<dbReference type="Proteomes" id="UP000008514">
    <property type="component" value="Chromosome"/>
</dbReference>
<dbReference type="Pfam" id="PF01040">
    <property type="entry name" value="UbiA"/>
    <property type="match status" value="1"/>
</dbReference>
<evidence type="ECO:0000256" key="2">
    <source>
        <dbReference type="ARBA" id="ARBA00022475"/>
    </source>
</evidence>
<reference evidence="7" key="1">
    <citation type="submission" date="2006-03" db="EMBL/GenBank/DDBJ databases">
        <authorList>
            <person name="Bowman J."/>
            <person name="Ferriera S."/>
            <person name="Johnson J."/>
            <person name="Kravitz S."/>
            <person name="Halpern A."/>
            <person name="Remington K."/>
            <person name="Beeson K."/>
            <person name="Tran B."/>
            <person name="Rogers Y.-H."/>
            <person name="Friedman R."/>
            <person name="Venter J.C."/>
        </authorList>
    </citation>
    <scope>NUCLEOTIDE SEQUENCE [LARGE SCALE GENOMIC DNA]</scope>
    <source>
        <strain evidence="7">ATCC 700755</strain>
    </source>
</reference>
<name>K4IA24_PSYTT</name>
<evidence type="ECO:0000256" key="1">
    <source>
        <dbReference type="ARBA" id="ARBA00004141"/>
    </source>
</evidence>
<dbReference type="InterPro" id="IPR044878">
    <property type="entry name" value="UbiA_sf"/>
</dbReference>
<dbReference type="EMBL" id="CP003879">
    <property type="protein sequence ID" value="AFU67462.1"/>
    <property type="molecule type" value="Genomic_DNA"/>
</dbReference>
<dbReference type="HOGENOM" id="CLU_073311_0_0_10"/>
<feature type="transmembrane region" description="Helical" evidence="6">
    <location>
        <begin position="167"/>
        <end position="185"/>
    </location>
</feature>
<feature type="transmembrane region" description="Helical" evidence="6">
    <location>
        <begin position="219"/>
        <end position="239"/>
    </location>
</feature>
<feature type="transmembrane region" description="Helical" evidence="6">
    <location>
        <begin position="245"/>
        <end position="265"/>
    </location>
</feature>
<reference evidence="7" key="2">
    <citation type="submission" date="2012-09" db="EMBL/GenBank/DDBJ databases">
        <title>The complete sequence of Psychroflexus torquis an extreme psychrophile from sea-ice that is stimulated by light.</title>
        <authorList>
            <person name="Feng S."/>
            <person name="Powell S.M."/>
            <person name="Bowman J.P."/>
        </authorList>
    </citation>
    <scope>NUCLEOTIDE SEQUENCE [LARGE SCALE GENOMIC DNA]</scope>
    <source>
        <strain evidence="7">ATCC 700755</strain>
    </source>
</reference>
<dbReference type="PANTHER" id="PTHR42723:SF1">
    <property type="entry name" value="CHLOROPHYLL SYNTHASE, CHLOROPLASTIC"/>
    <property type="match status" value="1"/>
</dbReference>
<feature type="transmembrane region" description="Helical" evidence="6">
    <location>
        <begin position="42"/>
        <end position="64"/>
    </location>
</feature>
<dbReference type="OrthoDB" id="9811562at2"/>
<evidence type="ECO:0000256" key="6">
    <source>
        <dbReference type="SAM" id="Phobius"/>
    </source>
</evidence>
<evidence type="ECO:0000313" key="7">
    <source>
        <dbReference type="EMBL" id="AFU67462.1"/>
    </source>
</evidence>
<keyword evidence="4 6" id="KW-1133">Transmembrane helix</keyword>
<evidence type="ECO:0000256" key="4">
    <source>
        <dbReference type="ARBA" id="ARBA00022989"/>
    </source>
</evidence>
<sequence>MAFLNLIRWKNLTIIVFMAMTIRYALLPGFGQKPSIGLPYYLLLILTVVCLAAAGHIINAIFNVTTDSINKPNKIIIDQVIKRRIAFKLYFGLNVLGLFTILFILLSNPSKSLWIVFSICVLSPIALAIYSIWLKKIALLGNILISILVGASIFCFGLALVDNDQSPVFYFTILTYALLGFSLNLSRELIKDVEDLRGDYYCKMKTLPILIGRKRSNHIIFGLLTFTILILLTILLNYFLSLNIFIFYVFVFVLIPLILISKRILKAKNQKDYTSISFHLKLVFLIGISSMFTFLNL</sequence>
<dbReference type="Gene3D" id="1.10.357.140">
    <property type="entry name" value="UbiA prenyltransferase"/>
    <property type="match status" value="1"/>
</dbReference>
<feature type="transmembrane region" description="Helical" evidence="6">
    <location>
        <begin position="112"/>
        <end position="132"/>
    </location>
</feature>
<dbReference type="AlphaFoldDB" id="K4IA24"/>
<proteinExistence type="predicted"/>
<evidence type="ECO:0000256" key="5">
    <source>
        <dbReference type="ARBA" id="ARBA00023136"/>
    </source>
</evidence>
<dbReference type="KEGG" id="ptq:P700755_000439"/>
<protein>
    <submittedName>
        <fullName evidence="7">Prenyltransferase, UbiA superfamily</fullName>
    </submittedName>
</protein>
<evidence type="ECO:0000313" key="8">
    <source>
        <dbReference type="Proteomes" id="UP000008514"/>
    </source>
</evidence>
<comment type="subcellular location">
    <subcellularLocation>
        <location evidence="1">Membrane</location>
        <topology evidence="1">Multi-pass membrane protein</topology>
    </subcellularLocation>
</comment>
<keyword evidence="8" id="KW-1185">Reference proteome</keyword>
<dbReference type="Gene3D" id="1.20.120.1780">
    <property type="entry name" value="UbiA prenyltransferase"/>
    <property type="match status" value="1"/>
</dbReference>
<accession>K4IA24</accession>
<dbReference type="eggNOG" id="COG0382">
    <property type="taxonomic scope" value="Bacteria"/>
</dbReference>
<evidence type="ECO:0000256" key="3">
    <source>
        <dbReference type="ARBA" id="ARBA00022692"/>
    </source>
</evidence>
<dbReference type="InterPro" id="IPR050475">
    <property type="entry name" value="Prenyltransferase_related"/>
</dbReference>
<keyword evidence="2" id="KW-1003">Cell membrane</keyword>
<dbReference type="CDD" id="cd13961">
    <property type="entry name" value="PT_UbiA_DGGGPS"/>
    <property type="match status" value="1"/>
</dbReference>
<gene>
    <name evidence="7" type="ordered locus">P700755_000439</name>
</gene>
<dbReference type="InterPro" id="IPR000537">
    <property type="entry name" value="UbiA_prenyltransferase"/>
</dbReference>
<dbReference type="GO" id="GO:0016020">
    <property type="term" value="C:membrane"/>
    <property type="evidence" value="ECO:0007669"/>
    <property type="project" value="UniProtKB-SubCell"/>
</dbReference>
<keyword evidence="3 6" id="KW-0812">Transmembrane</keyword>